<keyword evidence="2" id="KW-0472">Membrane</keyword>
<evidence type="ECO:0008006" key="6">
    <source>
        <dbReference type="Google" id="ProtNLM"/>
    </source>
</evidence>
<dbReference type="PANTHER" id="PTHR11319:SF35">
    <property type="entry name" value="OUTER MEMBRANE PROTEIN PMPC-RELATED"/>
    <property type="match status" value="1"/>
</dbReference>
<dbReference type="SUPFAM" id="SSF48726">
    <property type="entry name" value="Immunoglobulin"/>
    <property type="match status" value="1"/>
</dbReference>
<keyword evidence="2" id="KW-1133">Transmembrane helix</keyword>
<dbReference type="Gene3D" id="2.60.40.10">
    <property type="entry name" value="Immunoglobulins"/>
    <property type="match status" value="1"/>
</dbReference>
<sequence>MAGGVLGLVLGSGVGPAAAAPGDQTVTDCTEAALRQALADVPDGGTVAIACDDPIVVTPEGGSTIIVDKSVTISGAGHDVVIDGAQRTSLFAVQAGSEVSSPDDLPTLTLRDLTLRAGWSQDAGYPGGGAVWNLANLVAERVRFVDNRAFNRGGAILSQGFGRLTVVDSEFAGNRVTCPNDGSGGGAIAVRQRQQTTITGTVFTDNTATGLASGGAVLAYVSSLYSGLATQPPPEPLPPSPFGAPLVITGSTFTGNGVTLDWRAGVDRMYGGGAVASFDHELSISDTRFEGNEVGTPGTGYGGAILAASIREAATSLTGVDVLDNGFPDRFNGLAANGFGGGVVLQGTPATVADSVVEGNRALVGGGLFTRGGPVEVVDSVVEANVAGAVAPGNGTYGGGLATYGPLTLTRASVVGNSGGSCRILWGDGPIPLGDVVVDGGGNEVDGPATCFRPLPPAAAPSPTGALTAPTAPVTPGSGTAVSGTGLAPGARVTLVGYLLSAPAPAVATASMAAAAAPAPVDLGSVQADDTGAFAAMPVLTAGGVWRLVALGAAPDGTTSALTAVVVVAAPGTDVAPVVTTDPAPVTAATGSAATLTAAAAGAPAPTVQWQTSRDGGGTWTDVPGATGSSLTTTARTGTTLFRAVFTNTAGSATSAAAAVTGTGSPGGGPDPAPPVPPDGAEEPADPSTPADPSAPADGSPDPELARTGTEVLPMLAAGAAVLLLGCVVLLAVRRRTAG</sequence>
<dbReference type="EMBL" id="FNBT01000002">
    <property type="protein sequence ID" value="SDF24381.1"/>
    <property type="molecule type" value="Genomic_DNA"/>
</dbReference>
<evidence type="ECO:0000256" key="2">
    <source>
        <dbReference type="SAM" id="Phobius"/>
    </source>
</evidence>
<evidence type="ECO:0000256" key="1">
    <source>
        <dbReference type="SAM" id="MobiDB-lite"/>
    </source>
</evidence>
<dbReference type="AlphaFoldDB" id="A0A1G7JHJ2"/>
<evidence type="ECO:0000313" key="4">
    <source>
        <dbReference type="EMBL" id="SDF24381.1"/>
    </source>
</evidence>
<feature type="chain" id="PRO_5011786918" description="Ig-like domain-containing protein" evidence="3">
    <location>
        <begin position="20"/>
        <end position="739"/>
    </location>
</feature>
<dbReference type="InterPro" id="IPR036179">
    <property type="entry name" value="Ig-like_dom_sf"/>
</dbReference>
<feature type="region of interest" description="Disordered" evidence="1">
    <location>
        <begin position="657"/>
        <end position="708"/>
    </location>
</feature>
<feature type="region of interest" description="Disordered" evidence="1">
    <location>
        <begin position="602"/>
        <end position="634"/>
    </location>
</feature>
<dbReference type="InterPro" id="IPR011050">
    <property type="entry name" value="Pectin_lyase_fold/virulence"/>
</dbReference>
<protein>
    <recommendedName>
        <fullName evidence="6">Ig-like domain-containing protein</fullName>
    </recommendedName>
</protein>
<dbReference type="PANTHER" id="PTHR11319">
    <property type="entry name" value="G PROTEIN-COUPLED RECEPTOR-RELATED"/>
    <property type="match status" value="1"/>
</dbReference>
<accession>A0A1G7JHJ2</accession>
<dbReference type="InterPro" id="IPR013783">
    <property type="entry name" value="Ig-like_fold"/>
</dbReference>
<feature type="signal peptide" evidence="3">
    <location>
        <begin position="1"/>
        <end position="19"/>
    </location>
</feature>
<dbReference type="SUPFAM" id="SSF51126">
    <property type="entry name" value="Pectin lyase-like"/>
    <property type="match status" value="2"/>
</dbReference>
<keyword evidence="2" id="KW-0812">Transmembrane</keyword>
<keyword evidence="5" id="KW-1185">Reference proteome</keyword>
<feature type="transmembrane region" description="Helical" evidence="2">
    <location>
        <begin position="712"/>
        <end position="733"/>
    </location>
</feature>
<feature type="compositionally biased region" description="Low complexity" evidence="1">
    <location>
        <begin position="686"/>
        <end position="703"/>
    </location>
</feature>
<dbReference type="Proteomes" id="UP000199406">
    <property type="component" value="Unassembled WGS sequence"/>
</dbReference>
<dbReference type="Gene3D" id="2.160.20.10">
    <property type="entry name" value="Single-stranded right-handed beta-helix, Pectin lyase-like"/>
    <property type="match status" value="1"/>
</dbReference>
<reference evidence="5" key="1">
    <citation type="submission" date="2016-10" db="EMBL/GenBank/DDBJ databases">
        <authorList>
            <person name="Varghese N."/>
            <person name="Submissions S."/>
        </authorList>
    </citation>
    <scope>NUCLEOTIDE SEQUENCE [LARGE SCALE GENOMIC DNA]</scope>
    <source>
        <strain evidence="5">DSM 44268</strain>
    </source>
</reference>
<dbReference type="STRING" id="1550231.SAMN05660662_1515"/>
<evidence type="ECO:0000256" key="3">
    <source>
        <dbReference type="SAM" id="SignalP"/>
    </source>
</evidence>
<dbReference type="GO" id="GO:0005975">
    <property type="term" value="P:carbohydrate metabolic process"/>
    <property type="evidence" value="ECO:0007669"/>
    <property type="project" value="UniProtKB-ARBA"/>
</dbReference>
<organism evidence="4 5">
    <name type="scientific">Blastococcus aurantiacus</name>
    <dbReference type="NCBI Taxonomy" id="1550231"/>
    <lineage>
        <taxon>Bacteria</taxon>
        <taxon>Bacillati</taxon>
        <taxon>Actinomycetota</taxon>
        <taxon>Actinomycetes</taxon>
        <taxon>Geodermatophilales</taxon>
        <taxon>Geodermatophilaceae</taxon>
        <taxon>Blastococcus</taxon>
    </lineage>
</organism>
<dbReference type="InterPro" id="IPR012334">
    <property type="entry name" value="Pectin_lyas_fold"/>
</dbReference>
<proteinExistence type="predicted"/>
<evidence type="ECO:0000313" key="5">
    <source>
        <dbReference type="Proteomes" id="UP000199406"/>
    </source>
</evidence>
<gene>
    <name evidence="4" type="ORF">SAMN05660662_1515</name>
</gene>
<name>A0A1G7JHJ2_9ACTN</name>
<feature type="compositionally biased region" description="Pro residues" evidence="1">
    <location>
        <begin position="669"/>
        <end position="678"/>
    </location>
</feature>
<keyword evidence="3" id="KW-0732">Signal</keyword>